<evidence type="ECO:0000256" key="1">
    <source>
        <dbReference type="SAM" id="MobiDB-lite"/>
    </source>
</evidence>
<dbReference type="PROSITE" id="PS51257">
    <property type="entry name" value="PROKAR_LIPOPROTEIN"/>
    <property type="match status" value="1"/>
</dbReference>
<sequence>MRRLWIGATLSVVLILAGCGRENQTTGTDVVRVLSAKLQSGTIVVNTQDVSENTTGEDVIDLNSTDGIRNYVHSKFPKQQRAGIRVVRPNGTTVDLTGAANRDTGRGSSPPMGATSLLGTGAQTGNGISIPPPGCSMDSNVMPAAGPNASRSTK</sequence>
<proteinExistence type="predicted"/>
<dbReference type="EMBL" id="CP104064">
    <property type="protein sequence ID" value="WAH35660.1"/>
    <property type="molecule type" value="Genomic_DNA"/>
</dbReference>
<evidence type="ECO:0000313" key="3">
    <source>
        <dbReference type="Proteomes" id="UP001164803"/>
    </source>
</evidence>
<protein>
    <submittedName>
        <fullName evidence="2">Uncharacterized protein</fullName>
    </submittedName>
</protein>
<organism evidence="2 3">
    <name type="scientific">Alicyclobacillus dauci</name>
    <dbReference type="NCBI Taxonomy" id="1475485"/>
    <lineage>
        <taxon>Bacteria</taxon>
        <taxon>Bacillati</taxon>
        <taxon>Bacillota</taxon>
        <taxon>Bacilli</taxon>
        <taxon>Bacillales</taxon>
        <taxon>Alicyclobacillaceae</taxon>
        <taxon>Alicyclobacillus</taxon>
    </lineage>
</organism>
<dbReference type="RefSeq" id="WP_268042943.1">
    <property type="nucleotide sequence ID" value="NZ_CP104064.1"/>
</dbReference>
<feature type="region of interest" description="Disordered" evidence="1">
    <location>
        <begin position="95"/>
        <end position="114"/>
    </location>
</feature>
<gene>
    <name evidence="2" type="ORF">NZD86_15435</name>
</gene>
<reference evidence="2" key="1">
    <citation type="submission" date="2022-08" db="EMBL/GenBank/DDBJ databases">
        <title>Alicyclobacillus dauci DSM2870, complete genome.</title>
        <authorList>
            <person name="Wang Q."/>
            <person name="Cai R."/>
            <person name="Wang Z."/>
        </authorList>
    </citation>
    <scope>NUCLEOTIDE SEQUENCE</scope>
    <source>
        <strain evidence="2">DSM 28700</strain>
    </source>
</reference>
<evidence type="ECO:0000313" key="2">
    <source>
        <dbReference type="EMBL" id="WAH35660.1"/>
    </source>
</evidence>
<keyword evidence="3" id="KW-1185">Reference proteome</keyword>
<accession>A0ABY6Z110</accession>
<dbReference type="Proteomes" id="UP001164803">
    <property type="component" value="Chromosome"/>
</dbReference>
<name>A0ABY6Z110_9BACL</name>